<dbReference type="OrthoDB" id="1634070at2"/>
<accession>A0A3E2NI05</accession>
<feature type="region of interest" description="Disordered" evidence="1">
    <location>
        <begin position="117"/>
        <end position="155"/>
    </location>
</feature>
<proteinExistence type="predicted"/>
<dbReference type="RefSeq" id="WP_117415326.1">
    <property type="nucleotide sequence ID" value="NZ_BRPJ01000082.1"/>
</dbReference>
<gene>
    <name evidence="3" type="ORF">DS742_01775</name>
    <name evidence="2" type="ORF">LAD12857_38390</name>
</gene>
<reference evidence="2 5" key="2">
    <citation type="journal article" date="2024" name="Int. J. Syst. Evol. Microbiol.">
        <title>Lacrimispora brassicae sp. nov. isolated from fermented cabbage, and proposal of Clostridium indicum Gundawar et al. 2019 and Clostridium methoxybenzovorans Mechichi et al. 1999 as heterotypic synonyms of Lacrimispora amygdalina (Parshina et al. 2003) Haas and Blanchard 2020 and Lacrimispora indolis (McClung and McCoy 1957) Haas and Blanchard 2020, respectively.</title>
        <authorList>
            <person name="Kobayashi H."/>
            <person name="Tanizawa Y."/>
            <person name="Sakamoto M."/>
            <person name="Ohkuma M."/>
            <person name="Tohno M."/>
        </authorList>
    </citation>
    <scope>NUCLEOTIDE SEQUENCE [LARGE SCALE GENOMIC DNA]</scope>
    <source>
        <strain evidence="2 5">DSM 12857</strain>
    </source>
</reference>
<organism evidence="3 4">
    <name type="scientific">Lacrimispora amygdalina</name>
    <dbReference type="NCBI Taxonomy" id="253257"/>
    <lineage>
        <taxon>Bacteria</taxon>
        <taxon>Bacillati</taxon>
        <taxon>Bacillota</taxon>
        <taxon>Clostridia</taxon>
        <taxon>Lachnospirales</taxon>
        <taxon>Lachnospiraceae</taxon>
        <taxon>Lacrimispora</taxon>
    </lineage>
</organism>
<evidence type="ECO:0000313" key="5">
    <source>
        <dbReference type="Proteomes" id="UP001419084"/>
    </source>
</evidence>
<dbReference type="Proteomes" id="UP001419084">
    <property type="component" value="Unassembled WGS sequence"/>
</dbReference>
<protein>
    <submittedName>
        <fullName evidence="3">Stage III sporulation protein AG</fullName>
    </submittedName>
</protein>
<dbReference type="EMBL" id="BRPJ01000082">
    <property type="protein sequence ID" value="GLB31916.1"/>
    <property type="molecule type" value="Genomic_DNA"/>
</dbReference>
<evidence type="ECO:0000313" key="4">
    <source>
        <dbReference type="Proteomes" id="UP000260680"/>
    </source>
</evidence>
<evidence type="ECO:0000256" key="1">
    <source>
        <dbReference type="SAM" id="MobiDB-lite"/>
    </source>
</evidence>
<evidence type="ECO:0000313" key="2">
    <source>
        <dbReference type="EMBL" id="GLB31916.1"/>
    </source>
</evidence>
<dbReference type="AlphaFoldDB" id="A0A3E2NI05"/>
<evidence type="ECO:0000313" key="3">
    <source>
        <dbReference type="EMBL" id="RFZ80629.1"/>
    </source>
</evidence>
<name>A0A3E2NI05_9FIRM</name>
<dbReference type="EMBL" id="QOHO01000007">
    <property type="protein sequence ID" value="RFZ80629.1"/>
    <property type="molecule type" value="Genomic_DNA"/>
</dbReference>
<sequence>MVWKNRILKFKWKMGKDKWLILLAVGMIILILTFPSGPGIASKVEKTAQKEDKKQTTLQQGIVTQPADGDAAASVSAQRSYEEEMEARVKKILKTVDGVGQVDVLIVLKSSEEKVLRVDKDNSSSSTEENDTSGGSRKITSAELKESTILTGQGENTAPIVEKEIRPEIEGIIISAQGGGSPTVKAEISSAMEALFNLPPHKIKVLKRVE</sequence>
<comment type="caution">
    <text evidence="3">The sequence shown here is derived from an EMBL/GenBank/DDBJ whole genome shotgun (WGS) entry which is preliminary data.</text>
</comment>
<reference evidence="3 4" key="1">
    <citation type="submission" date="2018-07" db="EMBL/GenBank/DDBJ databases">
        <title>New species, Clostridium PI-S10-A1B.</title>
        <authorList>
            <person name="Krishna G."/>
            <person name="Summeta K."/>
            <person name="Shikha S."/>
            <person name="Prabhu P.B."/>
            <person name="Suresh K."/>
        </authorList>
    </citation>
    <scope>NUCLEOTIDE SEQUENCE [LARGE SCALE GENOMIC DNA]</scope>
    <source>
        <strain evidence="3 4">PI-S10-A1B</strain>
    </source>
</reference>
<keyword evidence="5" id="KW-1185">Reference proteome</keyword>
<feature type="compositionally biased region" description="Low complexity" evidence="1">
    <location>
        <begin position="123"/>
        <end position="136"/>
    </location>
</feature>
<dbReference type="Proteomes" id="UP000260680">
    <property type="component" value="Unassembled WGS sequence"/>
</dbReference>